<dbReference type="Pfam" id="PF13472">
    <property type="entry name" value="Lipase_GDSL_2"/>
    <property type="match status" value="1"/>
</dbReference>
<reference evidence="3 4" key="1">
    <citation type="submission" date="2024-10" db="EMBL/GenBank/DDBJ databases">
        <title>The Natural Products Discovery Center: Release of the First 8490 Sequenced Strains for Exploring Actinobacteria Biosynthetic Diversity.</title>
        <authorList>
            <person name="Kalkreuter E."/>
            <person name="Kautsar S.A."/>
            <person name="Yang D."/>
            <person name="Bader C.D."/>
            <person name="Teijaro C.N."/>
            <person name="Fluegel L."/>
            <person name="Davis C.M."/>
            <person name="Simpson J.R."/>
            <person name="Lauterbach L."/>
            <person name="Steele A.D."/>
            <person name="Gui C."/>
            <person name="Meng S."/>
            <person name="Li G."/>
            <person name="Viehrig K."/>
            <person name="Ye F."/>
            <person name="Su P."/>
            <person name="Kiefer A.F."/>
            <person name="Nichols A."/>
            <person name="Cepeda A.J."/>
            <person name="Yan W."/>
            <person name="Fan B."/>
            <person name="Jiang Y."/>
            <person name="Adhikari A."/>
            <person name="Zheng C.-J."/>
            <person name="Schuster L."/>
            <person name="Cowan T.M."/>
            <person name="Smanski M.J."/>
            <person name="Chevrette M.G."/>
            <person name="De Carvalho L.P.S."/>
            <person name="Shen B."/>
        </authorList>
    </citation>
    <scope>NUCLEOTIDE SEQUENCE [LARGE SCALE GENOMIC DNA]</scope>
    <source>
        <strain evidence="3 4">NPDC002173</strain>
    </source>
</reference>
<protein>
    <submittedName>
        <fullName evidence="3">SGNH/GDSL hydrolase family protein</fullName>
    </submittedName>
</protein>
<dbReference type="RefSeq" id="WP_387417997.1">
    <property type="nucleotide sequence ID" value="NZ_JBIASD010000055.1"/>
</dbReference>
<gene>
    <name evidence="3" type="ORF">ACFYXI_40265</name>
</gene>
<dbReference type="PANTHER" id="PTHR43784">
    <property type="entry name" value="GDSL-LIKE LIPASE/ACYLHYDROLASE, PUTATIVE (AFU_ORTHOLOGUE AFUA_2G00820)-RELATED"/>
    <property type="match status" value="1"/>
</dbReference>
<keyword evidence="3" id="KW-0378">Hydrolase</keyword>
<dbReference type="CDD" id="cd01830">
    <property type="entry name" value="XynE_like"/>
    <property type="match status" value="1"/>
</dbReference>
<evidence type="ECO:0000313" key="3">
    <source>
        <dbReference type="EMBL" id="MFF3671840.1"/>
    </source>
</evidence>
<dbReference type="InterPro" id="IPR013830">
    <property type="entry name" value="SGNH_hydro"/>
</dbReference>
<keyword evidence="4" id="KW-1185">Reference proteome</keyword>
<feature type="chain" id="PRO_5046755584" evidence="1">
    <location>
        <begin position="27"/>
        <end position="399"/>
    </location>
</feature>
<keyword evidence="1" id="KW-0732">Signal</keyword>
<feature type="signal peptide" evidence="1">
    <location>
        <begin position="1"/>
        <end position="26"/>
    </location>
</feature>
<dbReference type="PANTHER" id="PTHR43784:SF2">
    <property type="entry name" value="GDSL-LIKE LIPASE_ACYLHYDROLASE, PUTATIVE (AFU_ORTHOLOGUE AFUA_2G00820)-RELATED"/>
    <property type="match status" value="1"/>
</dbReference>
<dbReference type="Proteomes" id="UP001602013">
    <property type="component" value="Unassembled WGS sequence"/>
</dbReference>
<dbReference type="Gene3D" id="3.40.50.1110">
    <property type="entry name" value="SGNH hydrolase"/>
    <property type="match status" value="1"/>
</dbReference>
<dbReference type="InterPro" id="IPR053140">
    <property type="entry name" value="GDSL_Rv0518-like"/>
</dbReference>
<evidence type="ECO:0000256" key="1">
    <source>
        <dbReference type="SAM" id="SignalP"/>
    </source>
</evidence>
<comment type="caution">
    <text evidence="3">The sequence shown here is derived from an EMBL/GenBank/DDBJ whole genome shotgun (WGS) entry which is preliminary data.</text>
</comment>
<dbReference type="GO" id="GO:0016787">
    <property type="term" value="F:hydrolase activity"/>
    <property type="evidence" value="ECO:0007669"/>
    <property type="project" value="UniProtKB-KW"/>
</dbReference>
<dbReference type="SUPFAM" id="SSF52266">
    <property type="entry name" value="SGNH hydrolase"/>
    <property type="match status" value="1"/>
</dbReference>
<evidence type="ECO:0000313" key="4">
    <source>
        <dbReference type="Proteomes" id="UP001602013"/>
    </source>
</evidence>
<proteinExistence type="predicted"/>
<organism evidence="3 4">
    <name type="scientific">Microtetraspora malaysiensis</name>
    <dbReference type="NCBI Taxonomy" id="161358"/>
    <lineage>
        <taxon>Bacteria</taxon>
        <taxon>Bacillati</taxon>
        <taxon>Actinomycetota</taxon>
        <taxon>Actinomycetes</taxon>
        <taxon>Streptosporangiales</taxon>
        <taxon>Streptosporangiaceae</taxon>
        <taxon>Microtetraspora</taxon>
    </lineage>
</organism>
<dbReference type="InterPro" id="IPR036514">
    <property type="entry name" value="SGNH_hydro_sf"/>
</dbReference>
<name>A0ABW6T3H8_9ACTN</name>
<dbReference type="EMBL" id="JBIASD010000055">
    <property type="protein sequence ID" value="MFF3671840.1"/>
    <property type="molecule type" value="Genomic_DNA"/>
</dbReference>
<evidence type="ECO:0000259" key="2">
    <source>
        <dbReference type="Pfam" id="PF13472"/>
    </source>
</evidence>
<feature type="domain" description="SGNH hydrolase-type esterase" evidence="2">
    <location>
        <begin position="204"/>
        <end position="387"/>
    </location>
</feature>
<sequence>MKGTVVIRALLVASLGLALTAAPARADIDDHWTDAWATALHRSSAATPPPVYQDQTIRMVVPMRGSGNAVRVQLSNAHGDQPVTFGAATVALRDSGAALADGTLKQVTFSGATSVTVPAGQVVHSDPVRLHVTEGQDLAVSIYLPSATGPATWHRSAVQTNYVSGPGDHTVDPDGGSFPATVRSWIFLDAVAVTRGPTPGTLVAVGDSITDGSGTAVDGFERWPDYLAARFAAKPGRHPAVVNAGIGGNSVLADTAQDGQSLLNRMERDVLAREGLTHVILLEGVNDLRNRATADELIAAYREIIARVHARGAKIYGGTITPFTGGSAHTPAAEAHRQAVNAWIATSGEFDGVVDFADAVADPADPQSLNPAYDRGDHLHPNAAGFAAMAAAVDLSLFR</sequence>
<accession>A0ABW6T3H8</accession>